<evidence type="ECO:0000313" key="3">
    <source>
        <dbReference type="Proteomes" id="UP001308179"/>
    </source>
</evidence>
<dbReference type="Proteomes" id="UP001308179">
    <property type="component" value="Unassembled WGS sequence"/>
</dbReference>
<comment type="caution">
    <text evidence="2">The sequence shown here is derived from an EMBL/GenBank/DDBJ whole genome shotgun (WGS) entry which is preliminary data.</text>
</comment>
<sequence>MRLINTTTLELVEHFNPPPYAILSHRWGQGEVSYKDYCLVRKDAQYTDQQRVERPWLEERAELSREIRARPGFTKIVDFCAIANGSGESWAWIDTCCIDKRSSSELSESINSMWTWYKNAAECHVYLSDVPPANEQDSDWWSIFSKSVWFLRGWTLQELLAPRLLTFYDQKWNQISTVMKSEVGHHLSNFGNGRSFVERLASITRIPSDALTTSERIRSYSIAARLSWAAHRSLTREEDIAYCLLGLFNINMPLLYGEGSMAFVRLQREIISQTDDQSILTWSTPC</sequence>
<dbReference type="Pfam" id="PF06985">
    <property type="entry name" value="HET"/>
    <property type="match status" value="1"/>
</dbReference>
<protein>
    <recommendedName>
        <fullName evidence="1">Heterokaryon incompatibility domain-containing protein</fullName>
    </recommendedName>
</protein>
<reference evidence="2 3" key="1">
    <citation type="submission" date="2023-08" db="EMBL/GenBank/DDBJ databases">
        <title>Black Yeasts Isolated from many extreme environments.</title>
        <authorList>
            <person name="Coleine C."/>
            <person name="Stajich J.E."/>
            <person name="Selbmann L."/>
        </authorList>
    </citation>
    <scope>NUCLEOTIDE SEQUENCE [LARGE SCALE GENOMIC DNA]</scope>
    <source>
        <strain evidence="2 3">CCFEE 5386</strain>
    </source>
</reference>
<dbReference type="EMBL" id="JAVRRR010000333">
    <property type="protein sequence ID" value="KAK5143259.1"/>
    <property type="molecule type" value="Genomic_DNA"/>
</dbReference>
<feature type="domain" description="Heterokaryon incompatibility" evidence="1">
    <location>
        <begin position="20"/>
        <end position="129"/>
    </location>
</feature>
<organism evidence="2 3">
    <name type="scientific">Rachicladosporium monterosium</name>
    <dbReference type="NCBI Taxonomy" id="1507873"/>
    <lineage>
        <taxon>Eukaryota</taxon>
        <taxon>Fungi</taxon>
        <taxon>Dikarya</taxon>
        <taxon>Ascomycota</taxon>
        <taxon>Pezizomycotina</taxon>
        <taxon>Dothideomycetes</taxon>
        <taxon>Dothideomycetidae</taxon>
        <taxon>Cladosporiales</taxon>
        <taxon>Cladosporiaceae</taxon>
        <taxon>Rachicladosporium</taxon>
    </lineage>
</organism>
<name>A0ABR0L477_9PEZI</name>
<dbReference type="InterPro" id="IPR010730">
    <property type="entry name" value="HET"/>
</dbReference>
<accession>A0ABR0L477</accession>
<gene>
    <name evidence="2" type="ORF">LTR32_004572</name>
</gene>
<evidence type="ECO:0000313" key="2">
    <source>
        <dbReference type="EMBL" id="KAK5143259.1"/>
    </source>
</evidence>
<dbReference type="PANTHER" id="PTHR10622">
    <property type="entry name" value="HET DOMAIN-CONTAINING PROTEIN"/>
    <property type="match status" value="1"/>
</dbReference>
<evidence type="ECO:0000259" key="1">
    <source>
        <dbReference type="Pfam" id="PF06985"/>
    </source>
</evidence>
<keyword evidence="3" id="KW-1185">Reference proteome</keyword>
<proteinExistence type="predicted"/>
<dbReference type="PANTHER" id="PTHR10622:SF10">
    <property type="entry name" value="HET DOMAIN-CONTAINING PROTEIN"/>
    <property type="match status" value="1"/>
</dbReference>